<evidence type="ECO:0000256" key="13">
    <source>
        <dbReference type="HAMAP-Rule" id="MF_00394"/>
    </source>
</evidence>
<evidence type="ECO:0000256" key="4">
    <source>
        <dbReference type="ARBA" id="ARBA00023002"/>
    </source>
</evidence>
<comment type="caution">
    <text evidence="13">Lacks conserved residue(s) required for the propagation of feature annotation.</text>
</comment>
<evidence type="ECO:0000313" key="21">
    <source>
        <dbReference type="Proteomes" id="UP000265916"/>
    </source>
</evidence>
<evidence type="ECO:0000256" key="9">
    <source>
        <dbReference type="ARBA" id="ARBA00052716"/>
    </source>
</evidence>
<comment type="caution">
    <text evidence="20">The sequence shown here is derived from an EMBL/GenBank/DDBJ whole genome shotgun (WGS) entry which is preliminary data.</text>
</comment>
<keyword evidence="13" id="KW-0963">Cytoplasm</keyword>
<dbReference type="GO" id="GO:0141153">
    <property type="term" value="F:glycerol-3-phosphate dehydrogenase (NADP+) activity"/>
    <property type="evidence" value="ECO:0007669"/>
    <property type="project" value="RHEA"/>
</dbReference>
<feature type="binding site" evidence="13">
    <location>
        <position position="39"/>
    </location>
    <ligand>
        <name>NADPH</name>
        <dbReference type="ChEBI" id="CHEBI:57783"/>
    </ligand>
</feature>
<evidence type="ECO:0000259" key="19">
    <source>
        <dbReference type="Pfam" id="PF07479"/>
    </source>
</evidence>
<evidence type="ECO:0000256" key="12">
    <source>
        <dbReference type="ARBA" id="ARBA00080511"/>
    </source>
</evidence>
<dbReference type="Gene3D" id="1.10.1040.10">
    <property type="entry name" value="N-(1-d-carboxylethyl)-l-norvaline Dehydrogenase, domain 2"/>
    <property type="match status" value="1"/>
</dbReference>
<dbReference type="PANTHER" id="PTHR11728:SF1">
    <property type="entry name" value="GLYCEROL-3-PHOSPHATE DEHYDROGENASE [NAD(+)] 2, CHLOROPLASTIC"/>
    <property type="match status" value="1"/>
</dbReference>
<dbReference type="Gene3D" id="3.40.50.720">
    <property type="entry name" value="NAD(P)-binding Rossmann-like Domain"/>
    <property type="match status" value="1"/>
</dbReference>
<dbReference type="InterPro" id="IPR011128">
    <property type="entry name" value="G3P_DH_NAD-dep_N"/>
</dbReference>
<dbReference type="PIRSF" id="PIRSF000114">
    <property type="entry name" value="Glycerol-3-P_dh"/>
    <property type="match status" value="1"/>
</dbReference>
<comment type="similarity">
    <text evidence="1 13 17">Belongs to the NAD-dependent glycerol-3-phosphate dehydrogenase family.</text>
</comment>
<organism evidence="20 21">
    <name type="scientific">Psittacicella hinzii</name>
    <dbReference type="NCBI Taxonomy" id="2028575"/>
    <lineage>
        <taxon>Bacteria</taxon>
        <taxon>Pseudomonadati</taxon>
        <taxon>Pseudomonadota</taxon>
        <taxon>Gammaproteobacteria</taxon>
        <taxon>Pasteurellales</taxon>
        <taxon>Psittacicellaceae</taxon>
        <taxon>Psittacicella</taxon>
    </lineage>
</organism>
<feature type="binding site" evidence="13">
    <location>
        <position position="263"/>
    </location>
    <ligand>
        <name>sn-glycerol 3-phosphate</name>
        <dbReference type="ChEBI" id="CHEBI:57597"/>
    </ligand>
</feature>
<dbReference type="FunFam" id="1.10.1040.10:FF:000001">
    <property type="entry name" value="Glycerol-3-phosphate dehydrogenase [NAD(P)+]"/>
    <property type="match status" value="1"/>
</dbReference>
<dbReference type="UniPathway" id="UPA00940"/>
<keyword evidence="6 13" id="KW-0443">Lipid metabolism</keyword>
<feature type="binding site" evidence="13">
    <location>
        <position position="143"/>
    </location>
    <ligand>
        <name>sn-glycerol 3-phosphate</name>
        <dbReference type="ChEBI" id="CHEBI:57597"/>
    </ligand>
</feature>
<keyword evidence="2 13" id="KW-0444">Lipid biosynthesis</keyword>
<comment type="catalytic activity">
    <reaction evidence="9">
        <text>sn-glycerol 3-phosphate + NADP(+) = dihydroxyacetone phosphate + NADPH + H(+)</text>
        <dbReference type="Rhea" id="RHEA:11096"/>
        <dbReference type="ChEBI" id="CHEBI:15378"/>
        <dbReference type="ChEBI" id="CHEBI:57597"/>
        <dbReference type="ChEBI" id="CHEBI:57642"/>
        <dbReference type="ChEBI" id="CHEBI:57783"/>
        <dbReference type="ChEBI" id="CHEBI:58349"/>
        <dbReference type="EC" id="1.1.1.94"/>
    </reaction>
    <physiologicalReaction direction="right-to-left" evidence="9">
        <dbReference type="Rhea" id="RHEA:11098"/>
    </physiologicalReaction>
</comment>
<feature type="binding site" evidence="13">
    <location>
        <position position="113"/>
    </location>
    <ligand>
        <name>NADPH</name>
        <dbReference type="ChEBI" id="CHEBI:57783"/>
    </ligand>
</feature>
<dbReference type="PROSITE" id="PS00957">
    <property type="entry name" value="NAD_G3PDH"/>
    <property type="match status" value="1"/>
</dbReference>
<dbReference type="EC" id="1.1.1.94" evidence="10 13"/>
<feature type="domain" description="Glycerol-3-phosphate dehydrogenase NAD-dependent N-terminal" evidence="18">
    <location>
        <begin position="12"/>
        <end position="164"/>
    </location>
</feature>
<dbReference type="InterPro" id="IPR006109">
    <property type="entry name" value="G3P_DH_NAD-dep_C"/>
</dbReference>
<comment type="function">
    <text evidence="13">Catalyzes the reduction of the glycolytic intermediate dihydroxyacetone phosphate (DHAP) to sn-glycerol 3-phosphate (G3P), the key precursor for phospholipid synthesis.</text>
</comment>
<dbReference type="GO" id="GO:0046474">
    <property type="term" value="P:glycerophospholipid biosynthetic process"/>
    <property type="evidence" value="ECO:0007669"/>
    <property type="project" value="TreeGrafter"/>
</dbReference>
<feature type="binding site" evidence="15">
    <location>
        <begin position="263"/>
        <end position="264"/>
    </location>
    <ligand>
        <name>substrate</name>
    </ligand>
</feature>
<dbReference type="GO" id="GO:0141152">
    <property type="term" value="F:glycerol-3-phosphate dehydrogenase (NAD+) activity"/>
    <property type="evidence" value="ECO:0007669"/>
    <property type="project" value="RHEA"/>
</dbReference>
<accession>A0A3A1YM74</accession>
<feature type="binding site" evidence="13">
    <location>
        <position position="19"/>
    </location>
    <ligand>
        <name>NADPH</name>
        <dbReference type="ChEBI" id="CHEBI:57783"/>
    </ligand>
</feature>
<dbReference type="InterPro" id="IPR008927">
    <property type="entry name" value="6-PGluconate_DH-like_C_sf"/>
</dbReference>
<comment type="pathway">
    <text evidence="13">Membrane lipid metabolism; glycerophospholipid metabolism.</text>
</comment>
<feature type="binding site" evidence="13">
    <location>
        <position position="199"/>
    </location>
    <ligand>
        <name>sn-glycerol 3-phosphate</name>
        <dbReference type="ChEBI" id="CHEBI:57597"/>
    </ligand>
</feature>
<feature type="binding site" evidence="13">
    <location>
        <position position="141"/>
    </location>
    <ligand>
        <name>sn-glycerol 3-phosphate</name>
        <dbReference type="ChEBI" id="CHEBI:57597"/>
    </ligand>
</feature>
<feature type="domain" description="Glycerol-3-phosphate dehydrogenase NAD-dependent C-terminal" evidence="19">
    <location>
        <begin position="188"/>
        <end position="327"/>
    </location>
</feature>
<keyword evidence="3 13" id="KW-0521">NADP</keyword>
<dbReference type="InterPro" id="IPR006168">
    <property type="entry name" value="G3P_DH_NAD-dep"/>
</dbReference>
<evidence type="ECO:0000256" key="2">
    <source>
        <dbReference type="ARBA" id="ARBA00022516"/>
    </source>
</evidence>
<evidence type="ECO:0000256" key="8">
    <source>
        <dbReference type="ARBA" id="ARBA00023264"/>
    </source>
</evidence>
<protein>
    <recommendedName>
        <fullName evidence="11 13">Glycerol-3-phosphate dehydrogenase [NAD(P)+]</fullName>
        <ecNumber evidence="10 13">1.1.1.94</ecNumber>
    </recommendedName>
    <alternativeName>
        <fullName evidence="13">NAD(P)(+)-dependent glycerol-3-phosphate dehydrogenase</fullName>
    </alternativeName>
    <alternativeName>
        <fullName evidence="12 13">NAD(P)H-dependent dihydroxyacetone-phosphate reductase</fullName>
    </alternativeName>
</protein>
<dbReference type="SUPFAM" id="SSF48179">
    <property type="entry name" value="6-phosphogluconate dehydrogenase C-terminal domain-like"/>
    <property type="match status" value="1"/>
</dbReference>
<dbReference type="AlphaFoldDB" id="A0A3A1YM74"/>
<dbReference type="OrthoDB" id="9812273at2"/>
<feature type="binding site" evidence="16">
    <location>
        <position position="263"/>
    </location>
    <ligand>
        <name>NAD(+)</name>
        <dbReference type="ChEBI" id="CHEBI:57540"/>
    </ligand>
</feature>
<dbReference type="SUPFAM" id="SSF51735">
    <property type="entry name" value="NAD(P)-binding Rossmann-fold domains"/>
    <property type="match status" value="1"/>
</dbReference>
<proteinExistence type="inferred from homology"/>
<evidence type="ECO:0000256" key="5">
    <source>
        <dbReference type="ARBA" id="ARBA00023027"/>
    </source>
</evidence>
<feature type="binding site" evidence="13">
    <location>
        <position position="287"/>
    </location>
    <ligand>
        <name>NADPH</name>
        <dbReference type="ChEBI" id="CHEBI:57783"/>
    </ligand>
</feature>
<keyword evidence="21" id="KW-1185">Reference proteome</keyword>
<feature type="binding site" evidence="16">
    <location>
        <position position="145"/>
    </location>
    <ligand>
        <name>NAD(+)</name>
        <dbReference type="ChEBI" id="CHEBI:57540"/>
    </ligand>
</feature>
<dbReference type="Proteomes" id="UP000265916">
    <property type="component" value="Unassembled WGS sequence"/>
</dbReference>
<evidence type="ECO:0000256" key="17">
    <source>
        <dbReference type="RuleBase" id="RU000437"/>
    </source>
</evidence>
<dbReference type="GO" id="GO:0046167">
    <property type="term" value="P:glycerol-3-phosphate biosynthetic process"/>
    <property type="evidence" value="ECO:0007669"/>
    <property type="project" value="UniProtKB-UniRule"/>
</dbReference>
<evidence type="ECO:0000256" key="1">
    <source>
        <dbReference type="ARBA" id="ARBA00011009"/>
    </source>
</evidence>
<dbReference type="InterPro" id="IPR036291">
    <property type="entry name" value="NAD(P)-bd_dom_sf"/>
</dbReference>
<dbReference type="GO" id="GO:0046168">
    <property type="term" value="P:glycerol-3-phosphate catabolic process"/>
    <property type="evidence" value="ECO:0007669"/>
    <property type="project" value="InterPro"/>
</dbReference>
<evidence type="ECO:0000256" key="10">
    <source>
        <dbReference type="ARBA" id="ARBA00066687"/>
    </source>
</evidence>
<dbReference type="InterPro" id="IPR013328">
    <property type="entry name" value="6PGD_dom2"/>
</dbReference>
<dbReference type="Pfam" id="PF01210">
    <property type="entry name" value="NAD_Gly3P_dh_N"/>
    <property type="match status" value="1"/>
</dbReference>
<evidence type="ECO:0000259" key="18">
    <source>
        <dbReference type="Pfam" id="PF01210"/>
    </source>
</evidence>
<feature type="binding site" evidence="13">
    <location>
        <position position="56"/>
    </location>
    <ligand>
        <name>NADPH</name>
        <dbReference type="ChEBI" id="CHEBI:57783"/>
    </ligand>
</feature>
<evidence type="ECO:0000313" key="20">
    <source>
        <dbReference type="EMBL" id="RIY38765.1"/>
    </source>
</evidence>
<reference evidence="20 21" key="1">
    <citation type="submission" date="2017-08" db="EMBL/GenBank/DDBJ databases">
        <title>Reclassification of Bisgaard taxon 37 and 44.</title>
        <authorList>
            <person name="Christensen H."/>
        </authorList>
    </citation>
    <scope>NUCLEOTIDE SEQUENCE [LARGE SCALE GENOMIC DNA]</scope>
    <source>
        <strain evidence="20 21">111</strain>
    </source>
</reference>
<evidence type="ECO:0000256" key="3">
    <source>
        <dbReference type="ARBA" id="ARBA00022857"/>
    </source>
</evidence>
<evidence type="ECO:0000256" key="11">
    <source>
        <dbReference type="ARBA" id="ARBA00069372"/>
    </source>
</evidence>
<dbReference type="FunFam" id="3.40.50.720:FF:000019">
    <property type="entry name" value="Glycerol-3-phosphate dehydrogenase [NAD(P)+]"/>
    <property type="match status" value="1"/>
</dbReference>
<evidence type="ECO:0000256" key="14">
    <source>
        <dbReference type="PIRSR" id="PIRSR000114-1"/>
    </source>
</evidence>
<dbReference type="GO" id="GO:0005829">
    <property type="term" value="C:cytosol"/>
    <property type="evidence" value="ECO:0007669"/>
    <property type="project" value="TreeGrafter"/>
</dbReference>
<feature type="binding site" evidence="13">
    <location>
        <position position="289"/>
    </location>
    <ligand>
        <name>NADPH</name>
        <dbReference type="ChEBI" id="CHEBI:57783"/>
    </ligand>
</feature>
<dbReference type="NCBIfam" id="NF000940">
    <property type="entry name" value="PRK00094.1-2"/>
    <property type="match status" value="1"/>
</dbReference>
<keyword evidence="8 13" id="KW-1208">Phospholipid metabolism</keyword>
<feature type="binding site" evidence="13">
    <location>
        <position position="252"/>
    </location>
    <ligand>
        <name>sn-glycerol 3-phosphate</name>
        <dbReference type="ChEBI" id="CHEBI:57597"/>
    </ligand>
</feature>
<feature type="binding site" evidence="13">
    <location>
        <position position="264"/>
    </location>
    <ligand>
        <name>sn-glycerol 3-phosphate</name>
        <dbReference type="ChEBI" id="CHEBI:57597"/>
    </ligand>
</feature>
<gene>
    <name evidence="13" type="primary">gpsA</name>
    <name evidence="20" type="ORF">CKF58_03370</name>
</gene>
<evidence type="ECO:0000256" key="6">
    <source>
        <dbReference type="ARBA" id="ARBA00023098"/>
    </source>
</evidence>
<feature type="binding site" evidence="13">
    <location>
        <position position="263"/>
    </location>
    <ligand>
        <name>NADPH</name>
        <dbReference type="ChEBI" id="CHEBI:57783"/>
    </ligand>
</feature>
<feature type="binding site" evidence="15">
    <location>
        <position position="113"/>
    </location>
    <ligand>
        <name>substrate</name>
    </ligand>
</feature>
<sequence length="345" mass="37712">MVETHLPQPQTIGVLGAGSYGTALAIAFAKVMPVMLWGHNPEAMAQMAEKRENSQYLPGITFPEKLEITADLEQVCAKCTLLLIAVPSHALPEFLRSIKPVINDSHFLLIASKGLEPKTGRFFSDIIPEIYPNNRFGFVSGPSFAKEVAYGWPTALAVASKDIKFIRYEIFAPMHKIRQPLKFYYVEDMIGLQVAGAIKNVIAIAVGLSDGLGFGANTRAAVITHGLEEISTLGKLYGAEASTFQGLSGFGDLILTCTDDQSRNRRFGLLLGQGYSPEQAIQIIGQVVEGYYNTRETMTLAQKVNADLPIIQKVYDILFNKKSPKRAASELLLSIHNGEGSFTNL</sequence>
<dbReference type="GO" id="GO:0005975">
    <property type="term" value="P:carbohydrate metabolic process"/>
    <property type="evidence" value="ECO:0007669"/>
    <property type="project" value="InterPro"/>
</dbReference>
<comment type="subcellular location">
    <subcellularLocation>
        <location evidence="13">Cytoplasm</location>
    </subcellularLocation>
</comment>
<feature type="active site" description="Proton acceptor" evidence="13 14">
    <location>
        <position position="199"/>
    </location>
</feature>
<keyword evidence="5 13" id="KW-0520">NAD</keyword>
<name>A0A3A1YM74_9GAMM</name>
<comment type="catalytic activity">
    <reaction evidence="13">
        <text>sn-glycerol 3-phosphate + NAD(+) = dihydroxyacetone phosphate + NADH + H(+)</text>
        <dbReference type="Rhea" id="RHEA:11092"/>
        <dbReference type="ChEBI" id="CHEBI:15378"/>
        <dbReference type="ChEBI" id="CHEBI:57540"/>
        <dbReference type="ChEBI" id="CHEBI:57597"/>
        <dbReference type="ChEBI" id="CHEBI:57642"/>
        <dbReference type="ChEBI" id="CHEBI:57945"/>
        <dbReference type="EC" id="1.1.1.94"/>
    </reaction>
</comment>
<feature type="binding site" evidence="13">
    <location>
        <position position="113"/>
    </location>
    <ligand>
        <name>sn-glycerol 3-phosphate</name>
        <dbReference type="ChEBI" id="CHEBI:57597"/>
    </ligand>
</feature>
<feature type="binding site" evidence="13">
    <location>
        <position position="145"/>
    </location>
    <ligand>
        <name>NADPH</name>
        <dbReference type="ChEBI" id="CHEBI:57783"/>
    </ligand>
</feature>
<evidence type="ECO:0000256" key="16">
    <source>
        <dbReference type="PIRSR" id="PIRSR000114-3"/>
    </source>
</evidence>
<evidence type="ECO:0000256" key="15">
    <source>
        <dbReference type="PIRSR" id="PIRSR000114-2"/>
    </source>
</evidence>
<dbReference type="RefSeq" id="WP_119530967.1">
    <property type="nucleotide sequence ID" value="NZ_JBHSSP010000006.1"/>
</dbReference>
<dbReference type="NCBIfam" id="NF000942">
    <property type="entry name" value="PRK00094.1-4"/>
    <property type="match status" value="1"/>
</dbReference>
<dbReference type="PANTHER" id="PTHR11728">
    <property type="entry name" value="GLYCEROL-3-PHOSPHATE DEHYDROGENASE"/>
    <property type="match status" value="1"/>
</dbReference>
<feature type="binding site" evidence="16">
    <location>
        <begin position="16"/>
        <end position="21"/>
    </location>
    <ligand>
        <name>NAD(+)</name>
        <dbReference type="ChEBI" id="CHEBI:57540"/>
    </ligand>
</feature>
<keyword evidence="4 13" id="KW-0560">Oxidoreductase</keyword>
<evidence type="ECO:0000256" key="7">
    <source>
        <dbReference type="ARBA" id="ARBA00023209"/>
    </source>
</evidence>
<feature type="binding site" evidence="13">
    <location>
        <position position="20"/>
    </location>
    <ligand>
        <name>NADPH</name>
        <dbReference type="ChEBI" id="CHEBI:57783"/>
    </ligand>
</feature>
<dbReference type="HAMAP" id="MF_00394">
    <property type="entry name" value="NAD_Glyc3P_dehydrog"/>
    <property type="match status" value="1"/>
</dbReference>
<dbReference type="Pfam" id="PF07479">
    <property type="entry name" value="NAD_Gly3P_dh_C"/>
    <property type="match status" value="1"/>
</dbReference>
<keyword evidence="7 13" id="KW-0594">Phospholipid biosynthesis</keyword>
<dbReference type="GO" id="GO:0051287">
    <property type="term" value="F:NAD binding"/>
    <property type="evidence" value="ECO:0007669"/>
    <property type="project" value="InterPro"/>
</dbReference>
<dbReference type="PRINTS" id="PR00077">
    <property type="entry name" value="GPDHDRGNASE"/>
</dbReference>
<dbReference type="EMBL" id="NRJG01000053">
    <property type="protein sequence ID" value="RIY38765.1"/>
    <property type="molecule type" value="Genomic_DNA"/>
</dbReference>
<keyword evidence="13" id="KW-0547">Nucleotide-binding</keyword>
<feature type="binding site" evidence="13">
    <location>
        <position position="262"/>
    </location>
    <ligand>
        <name>sn-glycerol 3-phosphate</name>
        <dbReference type="ChEBI" id="CHEBI:57597"/>
    </ligand>
</feature>